<dbReference type="InterPro" id="IPR027417">
    <property type="entry name" value="P-loop_NTPase"/>
</dbReference>
<feature type="compositionally biased region" description="Polar residues" evidence="5">
    <location>
        <begin position="758"/>
        <end position="786"/>
    </location>
</feature>
<evidence type="ECO:0000256" key="5">
    <source>
        <dbReference type="SAM" id="MobiDB-lite"/>
    </source>
</evidence>
<name>A0A199UUM4_ANACO</name>
<dbReference type="Pfam" id="PF00612">
    <property type="entry name" value="IQ"/>
    <property type="match status" value="2"/>
</dbReference>
<dbReference type="InterPro" id="IPR000048">
    <property type="entry name" value="IQ_motif_EF-hand-BS"/>
</dbReference>
<dbReference type="GO" id="GO:0005516">
    <property type="term" value="F:calmodulin binding"/>
    <property type="evidence" value="ECO:0007669"/>
    <property type="project" value="UniProtKB-KW"/>
</dbReference>
<dbReference type="Gene3D" id="1.20.5.190">
    <property type="match status" value="1"/>
</dbReference>
<dbReference type="PROSITE" id="PS50096">
    <property type="entry name" value="IQ"/>
    <property type="match status" value="3"/>
</dbReference>
<evidence type="ECO:0000256" key="3">
    <source>
        <dbReference type="ARBA" id="ARBA00024378"/>
    </source>
</evidence>
<comment type="caution">
    <text evidence="7">The sequence shown here is derived from an EMBL/GenBank/DDBJ whole genome shotgun (WGS) entry which is preliminary data.</text>
</comment>
<evidence type="ECO:0000256" key="4">
    <source>
        <dbReference type="ARBA" id="ARBA00045534"/>
    </source>
</evidence>
<feature type="region of interest" description="Disordered" evidence="5">
    <location>
        <begin position="612"/>
        <end position="717"/>
    </location>
</feature>
<dbReference type="EMBL" id="LSRQ01004987">
    <property type="protein sequence ID" value="OAY68345.1"/>
    <property type="molecule type" value="Genomic_DNA"/>
</dbReference>
<evidence type="ECO:0000256" key="1">
    <source>
        <dbReference type="ARBA" id="ARBA00022860"/>
    </source>
</evidence>
<reference evidence="7 8" key="1">
    <citation type="journal article" date="2016" name="DNA Res.">
        <title>The draft genome of MD-2 pineapple using hybrid error correction of long reads.</title>
        <authorList>
            <person name="Redwan R.M."/>
            <person name="Saidin A."/>
            <person name="Kumar S.V."/>
        </authorList>
    </citation>
    <scope>NUCLEOTIDE SEQUENCE [LARGE SCALE GENOMIC DNA]</scope>
    <source>
        <strain evidence="8">cv. MD2</strain>
        <tissue evidence="7">Leaf</tissue>
    </source>
</reference>
<feature type="domain" description="DUF4005" evidence="6">
    <location>
        <begin position="708"/>
        <end position="773"/>
    </location>
</feature>
<feature type="compositionally biased region" description="Basic and acidic residues" evidence="5">
    <location>
        <begin position="90"/>
        <end position="103"/>
    </location>
</feature>
<comment type="function">
    <text evidence="4">May be involved in cooperative interactions with calmodulins or calmodulin-like proteins. Recruits calmodulin proteins to microtubules, thus being a potential scaffold in cellular signaling and trafficking. May associate with nucleic acids and regulate gene expression at the transcriptional or post-transcriptional level.</text>
</comment>
<keyword evidence="1" id="KW-0112">Calmodulin-binding</keyword>
<dbReference type="STRING" id="4615.A0A199UUM4"/>
<dbReference type="AlphaFoldDB" id="A0A199UUM4"/>
<dbReference type="InterPro" id="IPR025064">
    <property type="entry name" value="DUF4005"/>
</dbReference>
<evidence type="ECO:0000256" key="2">
    <source>
        <dbReference type="ARBA" id="ARBA00024341"/>
    </source>
</evidence>
<dbReference type="SMART" id="SM00015">
    <property type="entry name" value="IQ"/>
    <property type="match status" value="3"/>
</dbReference>
<dbReference type="CDD" id="cd23767">
    <property type="entry name" value="IQCD"/>
    <property type="match status" value="1"/>
</dbReference>
<organism evidence="7 8">
    <name type="scientific">Ananas comosus</name>
    <name type="common">Pineapple</name>
    <name type="synonym">Ananas ananas</name>
    <dbReference type="NCBI Taxonomy" id="4615"/>
    <lineage>
        <taxon>Eukaryota</taxon>
        <taxon>Viridiplantae</taxon>
        <taxon>Streptophyta</taxon>
        <taxon>Embryophyta</taxon>
        <taxon>Tracheophyta</taxon>
        <taxon>Spermatophyta</taxon>
        <taxon>Magnoliopsida</taxon>
        <taxon>Liliopsida</taxon>
        <taxon>Poales</taxon>
        <taxon>Bromeliaceae</taxon>
        <taxon>Bromelioideae</taxon>
        <taxon>Ananas</taxon>
    </lineage>
</organism>
<dbReference type="PANTHER" id="PTHR32295:SF154">
    <property type="entry name" value="PROTEIN IQ-DOMAIN 32"/>
    <property type="match status" value="1"/>
</dbReference>
<proteinExistence type="inferred from homology"/>
<evidence type="ECO:0000313" key="8">
    <source>
        <dbReference type="Proteomes" id="UP000092600"/>
    </source>
</evidence>
<protein>
    <submittedName>
        <fullName evidence="7">Protein IQ-DOMAIN 32</fullName>
    </submittedName>
</protein>
<evidence type="ECO:0000313" key="7">
    <source>
        <dbReference type="EMBL" id="OAY68345.1"/>
    </source>
</evidence>
<feature type="compositionally biased region" description="Polar residues" evidence="5">
    <location>
        <begin position="617"/>
        <end position="641"/>
    </location>
</feature>
<feature type="compositionally biased region" description="Polar residues" evidence="5">
    <location>
        <begin position="665"/>
        <end position="681"/>
    </location>
</feature>
<sequence>MGRLNNSCLKLLVCTRGGGAGAADSAGAADDVDVDEGKVISDKRRWSFRKRSTRHRVLSNSVISDTTSFTSDKENTDVATNPSYLLERSSAPEKITEEEKPNDDTVLSNAEVNTEETNLLSTDGSSHPVDQRNLEPAAIFVQAAVRGYLARKELRKLKSLVKMQAAVRGYLVRREAAETLRCAFAIIKMQALVRARQARQLVEKSGSQVSGNCYVEPKKTYSSAEKLLLNAFACQIMKTMPRTKPIHTKCDPSKSNSAWKWLERWMSVSSSNINEWEKEILTEGYQGQGESTEPADDKVLHGLEFGNVTLSSKSNLTPSELIFPSESEVMSTNISSGAFEFHAPISTPDNCSSCFEKDEKETKLLENEVAAVGIMEEGHSNIESASENTITSLPGQKYFGTDDKSESYGDSLKQADKVASYEPLENAGKKFLNRKSSNPAFAAAQLKFEELSGSNAVKKSLGSTYQDNASKAKVSSFNSHVDCSTGANSDVSLSENLVPHHPRVQSAASECGTEISISSTLDSPDRSETEGGEIVLEIGALEKHNYDNNGGADNNISYVNMHDGTKNSDFEVHQLQKSEEDDENLASAATAVDSMHGEQQSAVETTLDLQDKLEKSPQGTPRSSTTVTELHDTPSSQTSINAKKGKRDNDIPSKKQRSRAVSKKLISSVNNDLGGRSSTESLVKDSKNTKRRNLVVTTKPDHADHEPRISNSNPLPSYMQATESAKAKLHLNVSPKLSPDVPDDQRKKRNSFPVGDGKQSSSPRMQRSTSQAQHNVKVNGTHSPHSSTENCGFCIFINSSIIHLEICCNGDALLEFAWQPFLFSSNRSSTSTAMNSDVTSYNFKYNLKYSPNQ</sequence>
<comment type="subunit">
    <text evidence="3">Binds to multiple calmodulin (CaM) in the presence of Ca(2+) and CaM-like proteins.</text>
</comment>
<gene>
    <name evidence="7" type="ORF">ACMD2_17525</name>
</gene>
<dbReference type="Pfam" id="PF13178">
    <property type="entry name" value="DUF4005"/>
    <property type="match status" value="1"/>
</dbReference>
<feature type="region of interest" description="Disordered" evidence="5">
    <location>
        <begin position="729"/>
        <end position="786"/>
    </location>
</feature>
<feature type="compositionally biased region" description="Basic and acidic residues" evidence="5">
    <location>
        <begin position="699"/>
        <end position="708"/>
    </location>
</feature>
<dbReference type="Proteomes" id="UP000092600">
    <property type="component" value="Unassembled WGS sequence"/>
</dbReference>
<dbReference type="SUPFAM" id="SSF52540">
    <property type="entry name" value="P-loop containing nucleoside triphosphate hydrolases"/>
    <property type="match status" value="1"/>
</dbReference>
<accession>A0A199UUM4</accession>
<evidence type="ECO:0000259" key="6">
    <source>
        <dbReference type="Pfam" id="PF13178"/>
    </source>
</evidence>
<feature type="region of interest" description="Disordered" evidence="5">
    <location>
        <begin position="81"/>
        <end position="109"/>
    </location>
</feature>
<comment type="similarity">
    <text evidence="2">Belongs to the IQD family.</text>
</comment>
<dbReference type="PANTHER" id="PTHR32295">
    <property type="entry name" value="IQ-DOMAIN 5-RELATED"/>
    <property type="match status" value="1"/>
</dbReference>